<evidence type="ECO:0000313" key="5">
    <source>
        <dbReference type="Proteomes" id="UP000316208"/>
    </source>
</evidence>
<dbReference type="InterPro" id="IPR025669">
    <property type="entry name" value="AAA_dom"/>
</dbReference>
<keyword evidence="1" id="KW-0547">Nucleotide-binding</keyword>
<organism evidence="4 5">
    <name type="scientific">Paenibacillus popilliae</name>
    <name type="common">Bacillus popilliae</name>
    <dbReference type="NCBI Taxonomy" id="78057"/>
    <lineage>
        <taxon>Bacteria</taxon>
        <taxon>Bacillati</taxon>
        <taxon>Bacillota</taxon>
        <taxon>Bacilli</taxon>
        <taxon>Bacillales</taxon>
        <taxon>Paenibacillaceae</taxon>
        <taxon>Paenibacillus</taxon>
    </lineage>
</organism>
<proteinExistence type="predicted"/>
<dbReference type="Proteomes" id="UP000316208">
    <property type="component" value="Unassembled WGS sequence"/>
</dbReference>
<evidence type="ECO:0000256" key="1">
    <source>
        <dbReference type="ARBA" id="ARBA00022741"/>
    </source>
</evidence>
<keyword evidence="2" id="KW-0067">ATP-binding</keyword>
<reference evidence="4 5" key="1">
    <citation type="submission" date="2018-03" db="EMBL/GenBank/DDBJ databases">
        <title>Aerobic endospore-forming bacteria genome sequencing and assembly.</title>
        <authorList>
            <person name="Cavalcante D.A."/>
            <person name="Driks A."/>
            <person name="Putonti C."/>
            <person name="De-Souza M.T."/>
        </authorList>
    </citation>
    <scope>NUCLEOTIDE SEQUENCE [LARGE SCALE GENOMIC DNA]</scope>
    <source>
        <strain evidence="4 5">SDF0028</strain>
    </source>
</reference>
<accession>A0ABY3APG0</accession>
<dbReference type="PANTHER" id="PTHR43384:SF6">
    <property type="entry name" value="SEPTUM SITE-DETERMINING PROTEIN MIND HOMOLOG, CHLOROPLASTIC"/>
    <property type="match status" value="1"/>
</dbReference>
<sequence length="373" mass="42273">MGMEKLSLVIGSSEQDYLEMLISYVRQSEFVSSISIKAFSNKEHLISYLNKPSLTHITLVEPDFIDEAEIRESWGMLIFLTNSQFSKQSEAYPSVFKYQPIHLLISTVKTLYLEQHEVIAEQSVGNGNAKVISFYSMVGGTGKTTAALNLSRELSLAGMKVMYINLEDISSLPVWFNTKPGHGFAEILYYVKSNKKQVIAKVNQHKKTDIDSGLVYIEPITNHSEIEDITREDVISLIEVIVQSMDYDYVVLDCETSFHERIMGALECSHHILCFVLDDIQCIYKTEIGLSYMEASDPNKYSHIFSKMHFILNKYTGTVSNEINFTDLGIEGYLPYVPKWKNVKSGEALLASQEFNTEVLRLITLFAQGSDRA</sequence>
<dbReference type="EMBL" id="SADY01000004">
    <property type="protein sequence ID" value="TQR44191.1"/>
    <property type="molecule type" value="Genomic_DNA"/>
</dbReference>
<dbReference type="Gene3D" id="3.40.50.300">
    <property type="entry name" value="P-loop containing nucleotide triphosphate hydrolases"/>
    <property type="match status" value="1"/>
</dbReference>
<comment type="caution">
    <text evidence="4">The sequence shown here is derived from an EMBL/GenBank/DDBJ whole genome shotgun (WGS) entry which is preliminary data.</text>
</comment>
<gene>
    <name evidence="4" type="ORF">C7Y44_13610</name>
</gene>
<dbReference type="Gene3D" id="3.40.50.10850">
    <property type="entry name" value="Ntrc-like two-domain protein"/>
    <property type="match status" value="1"/>
</dbReference>
<evidence type="ECO:0000256" key="2">
    <source>
        <dbReference type="ARBA" id="ARBA00022840"/>
    </source>
</evidence>
<dbReference type="InterPro" id="IPR050625">
    <property type="entry name" value="ParA/MinD_ATPase"/>
</dbReference>
<dbReference type="PANTHER" id="PTHR43384">
    <property type="entry name" value="SEPTUM SITE-DETERMINING PROTEIN MIND HOMOLOG, CHLOROPLASTIC-RELATED"/>
    <property type="match status" value="1"/>
</dbReference>
<evidence type="ECO:0000259" key="3">
    <source>
        <dbReference type="Pfam" id="PF13614"/>
    </source>
</evidence>
<protein>
    <submittedName>
        <fullName evidence="4">ParA family protein</fullName>
    </submittedName>
</protein>
<evidence type="ECO:0000313" key="4">
    <source>
        <dbReference type="EMBL" id="TQR44191.1"/>
    </source>
</evidence>
<keyword evidence="5" id="KW-1185">Reference proteome</keyword>
<dbReference type="InterPro" id="IPR027417">
    <property type="entry name" value="P-loop_NTPase"/>
</dbReference>
<dbReference type="SUPFAM" id="SSF52540">
    <property type="entry name" value="P-loop containing nucleoside triphosphate hydrolases"/>
    <property type="match status" value="1"/>
</dbReference>
<name>A0ABY3APG0_PAEPP</name>
<feature type="domain" description="AAA" evidence="3">
    <location>
        <begin position="129"/>
        <end position="274"/>
    </location>
</feature>
<dbReference type="Pfam" id="PF13614">
    <property type="entry name" value="AAA_31"/>
    <property type="match status" value="1"/>
</dbReference>